<organism evidence="1 2">
    <name type="scientific">Crinalium epipsammum PCC 9333</name>
    <dbReference type="NCBI Taxonomy" id="1173022"/>
    <lineage>
        <taxon>Bacteria</taxon>
        <taxon>Bacillati</taxon>
        <taxon>Cyanobacteriota</taxon>
        <taxon>Cyanophyceae</taxon>
        <taxon>Gomontiellales</taxon>
        <taxon>Gomontiellaceae</taxon>
        <taxon>Crinalium</taxon>
    </lineage>
</organism>
<dbReference type="KEGG" id="cep:Cri9333_4748"/>
<keyword evidence="2" id="KW-1185">Reference proteome</keyword>
<dbReference type="RefSeq" id="WP_015179955.1">
    <property type="nucleotide sequence ID" value="NC_019733.1"/>
</dbReference>
<dbReference type="Proteomes" id="UP000010472">
    <property type="component" value="Plasmid pCRI9333.01"/>
</dbReference>
<dbReference type="EMBL" id="CP003621">
    <property type="protein sequence ID" value="AFZ15524.1"/>
    <property type="molecule type" value="Genomic_DNA"/>
</dbReference>
<protein>
    <submittedName>
        <fullName evidence="1">Uncharacterized protein</fullName>
    </submittedName>
</protein>
<dbReference type="AlphaFoldDB" id="K9W6V3"/>
<reference evidence="1 2" key="1">
    <citation type="submission" date="2012-06" db="EMBL/GenBank/DDBJ databases">
        <title>Finished plasmid 1 of genome of Crinalium epipsammum PCC 9333.</title>
        <authorList>
            <consortium name="US DOE Joint Genome Institute"/>
            <person name="Gugger M."/>
            <person name="Coursin T."/>
            <person name="Rippka R."/>
            <person name="Tandeau De Marsac N."/>
            <person name="Huntemann M."/>
            <person name="Wei C.-L."/>
            <person name="Han J."/>
            <person name="Detter J.C."/>
            <person name="Han C."/>
            <person name="Tapia R."/>
            <person name="Davenport K."/>
            <person name="Daligault H."/>
            <person name="Erkkila T."/>
            <person name="Gu W."/>
            <person name="Munk A.C.C."/>
            <person name="Teshima H."/>
            <person name="Xu Y."/>
            <person name="Chain P."/>
            <person name="Chen A."/>
            <person name="Krypides N."/>
            <person name="Mavromatis K."/>
            <person name="Markowitz V."/>
            <person name="Szeto E."/>
            <person name="Ivanova N."/>
            <person name="Mikhailova N."/>
            <person name="Ovchinnikova G."/>
            <person name="Pagani I."/>
            <person name="Pati A."/>
            <person name="Goodwin L."/>
            <person name="Peters L."/>
            <person name="Pitluck S."/>
            <person name="Woyke T."/>
            <person name="Kerfeld C."/>
        </authorList>
    </citation>
    <scope>NUCLEOTIDE SEQUENCE [LARGE SCALE GENOMIC DNA]</scope>
    <source>
        <strain evidence="1 2">PCC 9333</strain>
        <plasmid evidence="2">Plasmid pCRI9333.01</plasmid>
    </source>
</reference>
<evidence type="ECO:0000313" key="1">
    <source>
        <dbReference type="EMBL" id="AFZ15524.1"/>
    </source>
</evidence>
<proteinExistence type="predicted"/>
<sequence length="161" mass="17556">MADIYSTTDAGKMLGINPNTIKTWKNRTFVERLLEGTHWVTQQNQIFWTESGLAELKAIAESTSESVPDSTMNQQPIQQQSATDSIKTMLQPLAKGIAAQALPLLRELVIEELREGVPTTFAKPITSSECVTLLMDLGLKPCDPAALIAGNFPASLPESNQ</sequence>
<accession>K9W6V3</accession>
<gene>
    <name evidence="1" type="ORF">Cri9333_4748</name>
</gene>
<dbReference type="OrthoDB" id="486080at2"/>
<keyword evidence="1" id="KW-0614">Plasmid</keyword>
<dbReference type="HOGENOM" id="CLU_1666481_0_0_3"/>
<geneLocation type="plasmid" evidence="1 2">
    <name>pCRI9333.01</name>
</geneLocation>
<evidence type="ECO:0000313" key="2">
    <source>
        <dbReference type="Proteomes" id="UP000010472"/>
    </source>
</evidence>
<name>K9W6V3_9CYAN</name>